<proteinExistence type="predicted"/>
<dbReference type="WBParaSite" id="RSKR_0000849400.1">
    <property type="protein sequence ID" value="RSKR_0000849400.1"/>
    <property type="gene ID" value="RSKR_0000849400"/>
</dbReference>
<protein>
    <submittedName>
        <fullName evidence="2">DUF148 domain-containing protein</fullName>
    </submittedName>
</protein>
<organism evidence="1 2">
    <name type="scientific">Rhabditophanes sp. KR3021</name>
    <dbReference type="NCBI Taxonomy" id="114890"/>
    <lineage>
        <taxon>Eukaryota</taxon>
        <taxon>Metazoa</taxon>
        <taxon>Ecdysozoa</taxon>
        <taxon>Nematoda</taxon>
        <taxon>Chromadorea</taxon>
        <taxon>Rhabditida</taxon>
        <taxon>Tylenchina</taxon>
        <taxon>Panagrolaimomorpha</taxon>
        <taxon>Strongyloidoidea</taxon>
        <taxon>Alloionematidae</taxon>
        <taxon>Rhabditophanes</taxon>
    </lineage>
</organism>
<evidence type="ECO:0000313" key="2">
    <source>
        <dbReference type="WBParaSite" id="RSKR_0000849400.1"/>
    </source>
</evidence>
<accession>A0AC35U878</accession>
<evidence type="ECO:0000313" key="1">
    <source>
        <dbReference type="Proteomes" id="UP000095286"/>
    </source>
</evidence>
<dbReference type="Proteomes" id="UP000095286">
    <property type="component" value="Unplaced"/>
</dbReference>
<name>A0AC35U878_9BILA</name>
<sequence length="268" mass="28236">MTFFILSIMLMLAQSVAMQSTTMEPLLELSYSKFIKDCNTTADMCVYTLTAPEMSTEEYKTMMTALNLTINNENSQNQTITSLSNNYTTYTLDYGYLIGNLSAKYDVLLSDYKELNQNVTDMEATITDLYSQAIQIEAYYNFVLQTKQCYNGYVNKTCNNAPPTEAGPTSSYPITQVPTDTSGPVGSTVSAATKGPVGSTVSSATGGPVGSTVSSATGGSVGSTVSAGPVTSVATTTADSAATTTVNPAIISTITTLHVESTAGTPNP</sequence>
<reference evidence="2" key="1">
    <citation type="submission" date="2016-11" db="UniProtKB">
        <authorList>
            <consortium name="WormBaseParasite"/>
        </authorList>
    </citation>
    <scope>IDENTIFICATION</scope>
    <source>
        <strain evidence="2">KR3021</strain>
    </source>
</reference>